<proteinExistence type="predicted"/>
<gene>
    <name evidence="2" type="ORF">HNR73_006695</name>
</gene>
<dbReference type="PANTHER" id="PTHR47691:SF3">
    <property type="entry name" value="HTH-TYPE TRANSCRIPTIONAL REGULATOR RV0890C-RELATED"/>
    <property type="match status" value="1"/>
</dbReference>
<dbReference type="InterPro" id="IPR041664">
    <property type="entry name" value="AAA_16"/>
</dbReference>
<reference evidence="2 3" key="1">
    <citation type="submission" date="2020-08" db="EMBL/GenBank/DDBJ databases">
        <title>Genomic Encyclopedia of Type Strains, Phase IV (KMG-IV): sequencing the most valuable type-strain genomes for metagenomic binning, comparative biology and taxonomic classification.</title>
        <authorList>
            <person name="Goeker M."/>
        </authorList>
    </citation>
    <scope>NUCLEOTIDE SEQUENCE [LARGE SCALE GENOMIC DNA]</scope>
    <source>
        <strain evidence="2 3">YIM 65646</strain>
    </source>
</reference>
<dbReference type="Gene3D" id="3.40.50.300">
    <property type="entry name" value="P-loop containing nucleotide triphosphate hydrolases"/>
    <property type="match status" value="1"/>
</dbReference>
<dbReference type="InterPro" id="IPR019734">
    <property type="entry name" value="TPR_rpt"/>
</dbReference>
<dbReference type="Proteomes" id="UP000548476">
    <property type="component" value="Unassembled WGS sequence"/>
</dbReference>
<organism evidence="2 3">
    <name type="scientific">Phytomonospora endophytica</name>
    <dbReference type="NCBI Taxonomy" id="714109"/>
    <lineage>
        <taxon>Bacteria</taxon>
        <taxon>Bacillati</taxon>
        <taxon>Actinomycetota</taxon>
        <taxon>Actinomycetes</taxon>
        <taxon>Micromonosporales</taxon>
        <taxon>Micromonosporaceae</taxon>
        <taxon>Phytomonospora</taxon>
    </lineage>
</organism>
<sequence>MLPELLTEGLLQALTAIFGDRMRPNPVTRAMKSALSEAIKRTAQELGSSEAERAAIAELLRRRLRGLDARTAAITPDVDGDVSRTLTTAVTHWVSAEDTARAEYTDVEAMITALDRNIRVAVAGHGKPGGPLESFHDRLIATSRHREQLDAVDAVRSDVAEFSRRMDERLQQGWLSGDLFALPASGEMAGRDEDLRTLLDLVAAYEPVPGRPLMIVIHGMPGVGKSTLATELAWRLSRAQGFDVPFVALHGWEADPSGELLPPADPTSVLGELLVACGAATDNVVASPAMRANAWRSEVVRHGFPVVILDNARDERQVRDLLPSSSNCLVLITSRDRLSGLRAHEYRLRTLSTRDTRRILAEARPTATPEAVNRLAALTAELPLAIDIVLATLRRYEDLPVSDIATELAEVWAIRGATDPSLAGLESPLAPAAKAVWAAFDMSYRRLRDMERRALCLLVRKPGRTASAFALAALLGTTEARARLLLAELAAANLLESHPGATWRFHNLIAVYVKERAATDIDDELWRQAAGRLRAAQAAVATTIAGHLHSSPYALVHPGPSNGERTSDVDGEAVAGALRRLADERENLLAALTVEPTDDKARTALTTIALSVGGPLQNLGFTDDAETCHRFVLATGTSLGDERGQAAGLVGLGNVARLRDQYAEATGYYGRAVAIYRDLDDRFGIARGLTGLGHVARLNERYGDAGVHFVEAQAIYREAGDTEGEAGCLTGLGEVAMMCGDLTGATTHYERALDMYRDDGDRRGEAESLWGLAELARLRERWPEAGTLYERSHGLYREAGDLLGEADSLRGMGEVARADGRYDEAADLFARGRALHRRLGDRIGEADALRGLGDVARDRTEPAAAREYWTEAARIYVAIGSSFADVVGASLSTLGEESD</sequence>
<feature type="domain" description="Orc1-like AAA ATPase" evidence="1">
    <location>
        <begin position="189"/>
        <end position="244"/>
    </location>
</feature>
<dbReference type="SUPFAM" id="SSF48452">
    <property type="entry name" value="TPR-like"/>
    <property type="match status" value="2"/>
</dbReference>
<dbReference type="Gene3D" id="1.25.40.10">
    <property type="entry name" value="Tetratricopeptide repeat domain"/>
    <property type="match status" value="2"/>
</dbReference>
<dbReference type="PANTHER" id="PTHR47691">
    <property type="entry name" value="REGULATOR-RELATED"/>
    <property type="match status" value="1"/>
</dbReference>
<dbReference type="EMBL" id="JACHGT010000018">
    <property type="protein sequence ID" value="MBB6038809.1"/>
    <property type="molecule type" value="Genomic_DNA"/>
</dbReference>
<dbReference type="PRINTS" id="PR00364">
    <property type="entry name" value="DISEASERSIST"/>
</dbReference>
<dbReference type="InterPro" id="IPR011990">
    <property type="entry name" value="TPR-like_helical_dom_sf"/>
</dbReference>
<comment type="caution">
    <text evidence="2">The sequence shown here is derived from an EMBL/GenBank/DDBJ whole genome shotgun (WGS) entry which is preliminary data.</text>
</comment>
<keyword evidence="3" id="KW-1185">Reference proteome</keyword>
<dbReference type="RefSeq" id="WP_184791625.1">
    <property type="nucleotide sequence ID" value="NZ_BONT01000060.1"/>
</dbReference>
<evidence type="ECO:0000259" key="1">
    <source>
        <dbReference type="Pfam" id="PF13191"/>
    </source>
</evidence>
<dbReference type="InterPro" id="IPR027417">
    <property type="entry name" value="P-loop_NTPase"/>
</dbReference>
<accession>A0A841G285</accession>
<protein>
    <submittedName>
        <fullName evidence="2">Tetratricopeptide (TPR) repeat protein</fullName>
    </submittedName>
</protein>
<dbReference type="SUPFAM" id="SSF52540">
    <property type="entry name" value="P-loop containing nucleoside triphosphate hydrolases"/>
    <property type="match status" value="1"/>
</dbReference>
<dbReference type="Pfam" id="PF13191">
    <property type="entry name" value="AAA_16"/>
    <property type="match status" value="1"/>
</dbReference>
<evidence type="ECO:0000313" key="3">
    <source>
        <dbReference type="Proteomes" id="UP000548476"/>
    </source>
</evidence>
<dbReference type="Pfam" id="PF13424">
    <property type="entry name" value="TPR_12"/>
    <property type="match status" value="1"/>
</dbReference>
<dbReference type="SMART" id="SM00028">
    <property type="entry name" value="TPR"/>
    <property type="match status" value="6"/>
</dbReference>
<name>A0A841G285_9ACTN</name>
<evidence type="ECO:0000313" key="2">
    <source>
        <dbReference type="EMBL" id="MBB6038809.1"/>
    </source>
</evidence>
<dbReference type="AlphaFoldDB" id="A0A841G285"/>